<dbReference type="EMBL" id="CAAALY010005827">
    <property type="protein sequence ID" value="VEL09234.1"/>
    <property type="molecule type" value="Genomic_DNA"/>
</dbReference>
<dbReference type="Proteomes" id="UP000784294">
    <property type="component" value="Unassembled WGS sequence"/>
</dbReference>
<name>A0A448WDS8_9PLAT</name>
<protein>
    <submittedName>
        <fullName evidence="1">Uncharacterized protein</fullName>
    </submittedName>
</protein>
<proteinExistence type="predicted"/>
<organism evidence="1 2">
    <name type="scientific">Protopolystoma xenopodis</name>
    <dbReference type="NCBI Taxonomy" id="117903"/>
    <lineage>
        <taxon>Eukaryota</taxon>
        <taxon>Metazoa</taxon>
        <taxon>Spiralia</taxon>
        <taxon>Lophotrochozoa</taxon>
        <taxon>Platyhelminthes</taxon>
        <taxon>Monogenea</taxon>
        <taxon>Polyopisthocotylea</taxon>
        <taxon>Polystomatidea</taxon>
        <taxon>Polystomatidae</taxon>
        <taxon>Protopolystoma</taxon>
    </lineage>
</organism>
<comment type="caution">
    <text evidence="1">The sequence shown here is derived from an EMBL/GenBank/DDBJ whole genome shotgun (WGS) entry which is preliminary data.</text>
</comment>
<evidence type="ECO:0000313" key="1">
    <source>
        <dbReference type="EMBL" id="VEL09234.1"/>
    </source>
</evidence>
<evidence type="ECO:0000313" key="2">
    <source>
        <dbReference type="Proteomes" id="UP000784294"/>
    </source>
</evidence>
<keyword evidence="2" id="KW-1185">Reference proteome</keyword>
<dbReference type="AlphaFoldDB" id="A0A448WDS8"/>
<gene>
    <name evidence="1" type="ORF">PXEA_LOCUS2674</name>
</gene>
<sequence length="325" mass="36517">MEEQNGACERYCGRTCCCHGSLAGEAKDNGTEVEETEITTKLANLSRIIPLDAFSDSDGVCPCEEMIKFLRLAKGDVELAACLFMEAKPTLLQGYKYETNDTWEGKRAFDRYINKCNYEVKVYNSILKNDLEAGNAEFPDLLLSKDRILLDTEALFSLGSREADHTSSVDWNPLSLPKENLELNRMWLTEQSCGLVCSEAPSTKILPILKTQLQQDQECQEHQKPSSKSIPETSKGMAVSKHLLASASGQTNLPLVSLPTKVYADQFINNLTKSRFSMLSQPCQVLELPELEVGSQKDKDEPFKISLYWFARYSKFFPMSTLAME</sequence>
<accession>A0A448WDS8</accession>
<reference evidence="1" key="1">
    <citation type="submission" date="2018-11" db="EMBL/GenBank/DDBJ databases">
        <authorList>
            <consortium name="Pathogen Informatics"/>
        </authorList>
    </citation>
    <scope>NUCLEOTIDE SEQUENCE</scope>
</reference>